<evidence type="ECO:0000256" key="2">
    <source>
        <dbReference type="ARBA" id="ARBA00022679"/>
    </source>
</evidence>
<dbReference type="RefSeq" id="WP_184031080.1">
    <property type="nucleotide sequence ID" value="NZ_JACIJJ010000007.1"/>
</dbReference>
<evidence type="ECO:0000313" key="4">
    <source>
        <dbReference type="EMBL" id="MBB5700099.1"/>
    </source>
</evidence>
<dbReference type="SUPFAM" id="SSF53756">
    <property type="entry name" value="UDP-Glycosyltransferase/glycogen phosphorylase"/>
    <property type="match status" value="1"/>
</dbReference>
<dbReference type="Proteomes" id="UP000557739">
    <property type="component" value="Unassembled WGS sequence"/>
</dbReference>
<sequence>MTHPLPARAGHILSFAQTLKGGGVERALLRLAGEWAARGRRVTLVIGDTTGPLAGELPAGVEVLDGGGGGYLSMARAVVGAVRAMRPDVIFCPGNHYTGAAALLRPFADAPIVAKLSNALAGTHHGAIGLGYRGWLRLHPVFVDHLVAMTPASAGEARALMRVPADRISIIANPPARRRADAAPLALPAGRFILGVGRLAPQKRWERLVAAMLSMPADVSLLILGEGPERAAIEAQAAALGIADRVHLPGHAADPLPVMAAATVVALTSDHEGVPGVMREALGEGTPVVSTDSSVAIPELIDSPEKGTIVPRGDAAALVAALTRWLSPDVVRPPPTPVAGDPAGDYLTLFDDLVSSARPHRGARR</sequence>
<proteinExistence type="predicted"/>
<accession>A0A7W9ATL6</accession>
<dbReference type="EMBL" id="JACIJJ010000007">
    <property type="protein sequence ID" value="MBB5700099.1"/>
    <property type="molecule type" value="Genomic_DNA"/>
</dbReference>
<gene>
    <name evidence="4" type="ORF">FHR19_003479</name>
</gene>
<dbReference type="Pfam" id="PF13692">
    <property type="entry name" value="Glyco_trans_1_4"/>
    <property type="match status" value="1"/>
</dbReference>
<comment type="caution">
    <text evidence="4">The sequence shown here is derived from an EMBL/GenBank/DDBJ whole genome shotgun (WGS) entry which is preliminary data.</text>
</comment>
<evidence type="ECO:0000256" key="1">
    <source>
        <dbReference type="ARBA" id="ARBA00022676"/>
    </source>
</evidence>
<dbReference type="CDD" id="cd03811">
    <property type="entry name" value="GT4_GT28_WabH-like"/>
    <property type="match status" value="1"/>
</dbReference>
<dbReference type="Gene3D" id="3.40.50.2000">
    <property type="entry name" value="Glycogen Phosphorylase B"/>
    <property type="match status" value="2"/>
</dbReference>
<protein>
    <submittedName>
        <fullName evidence="4">Glycosyltransferase involved in cell wall biosynthesis</fullName>
    </submittedName>
</protein>
<dbReference type="InterPro" id="IPR028098">
    <property type="entry name" value="Glyco_trans_4-like_N"/>
</dbReference>
<keyword evidence="1" id="KW-0328">Glycosyltransferase</keyword>
<evidence type="ECO:0000259" key="3">
    <source>
        <dbReference type="Pfam" id="PF13439"/>
    </source>
</evidence>
<reference evidence="4 5" key="1">
    <citation type="submission" date="2020-08" db="EMBL/GenBank/DDBJ databases">
        <title>Genomic Encyclopedia of Type Strains, Phase IV (KMG-IV): sequencing the most valuable type-strain genomes for metagenomic binning, comparative biology and taxonomic classification.</title>
        <authorList>
            <person name="Goeker M."/>
        </authorList>
    </citation>
    <scope>NUCLEOTIDE SEQUENCE [LARGE SCALE GENOMIC DNA]</scope>
    <source>
        <strain evidence="4 5">DSM 27244</strain>
    </source>
</reference>
<keyword evidence="5" id="KW-1185">Reference proteome</keyword>
<dbReference type="PANTHER" id="PTHR12526:SF510">
    <property type="entry name" value="D-INOSITOL 3-PHOSPHATE GLYCOSYLTRANSFERASE"/>
    <property type="match status" value="1"/>
</dbReference>
<organism evidence="4 5">
    <name type="scientific">Sphingomonas yantingensis</name>
    <dbReference type="NCBI Taxonomy" id="1241761"/>
    <lineage>
        <taxon>Bacteria</taxon>
        <taxon>Pseudomonadati</taxon>
        <taxon>Pseudomonadota</taxon>
        <taxon>Alphaproteobacteria</taxon>
        <taxon>Sphingomonadales</taxon>
        <taxon>Sphingomonadaceae</taxon>
        <taxon>Sphingomonas</taxon>
    </lineage>
</organism>
<dbReference type="AlphaFoldDB" id="A0A7W9ATL6"/>
<dbReference type="PANTHER" id="PTHR12526">
    <property type="entry name" value="GLYCOSYLTRANSFERASE"/>
    <property type="match status" value="1"/>
</dbReference>
<dbReference type="Pfam" id="PF13439">
    <property type="entry name" value="Glyco_transf_4"/>
    <property type="match status" value="1"/>
</dbReference>
<dbReference type="GO" id="GO:0016757">
    <property type="term" value="F:glycosyltransferase activity"/>
    <property type="evidence" value="ECO:0007669"/>
    <property type="project" value="UniProtKB-KW"/>
</dbReference>
<name>A0A7W9ATL6_9SPHN</name>
<evidence type="ECO:0000313" key="5">
    <source>
        <dbReference type="Proteomes" id="UP000557739"/>
    </source>
</evidence>
<keyword evidence="2 4" id="KW-0808">Transferase</keyword>
<feature type="domain" description="Glycosyltransferase subfamily 4-like N-terminal" evidence="3">
    <location>
        <begin position="22"/>
        <end position="173"/>
    </location>
</feature>